<feature type="transmembrane region" description="Helical" evidence="1">
    <location>
        <begin position="36"/>
        <end position="59"/>
    </location>
</feature>
<dbReference type="NCBIfam" id="TIGR02532">
    <property type="entry name" value="IV_pilin_GFxxxE"/>
    <property type="match status" value="1"/>
</dbReference>
<comment type="caution">
    <text evidence="2">The sequence shown here is derived from an EMBL/GenBank/DDBJ whole genome shotgun (WGS) entry which is preliminary data.</text>
</comment>
<dbReference type="AlphaFoldDB" id="A0A0P7ZNU3"/>
<name>A0A0P7ZNU3_9CYAN</name>
<evidence type="ECO:0000313" key="2">
    <source>
        <dbReference type="EMBL" id="KPQ36750.1"/>
    </source>
</evidence>
<gene>
    <name evidence="2" type="primary">hpsC</name>
    <name evidence="2" type="ORF">HLUCCA11_04490</name>
</gene>
<protein>
    <submittedName>
        <fullName evidence="2">Pseudopilin HpsC</fullName>
    </submittedName>
</protein>
<evidence type="ECO:0000313" key="3">
    <source>
        <dbReference type="Proteomes" id="UP000050465"/>
    </source>
</evidence>
<dbReference type="Proteomes" id="UP000050465">
    <property type="component" value="Unassembled WGS sequence"/>
</dbReference>
<dbReference type="PATRIC" id="fig|1666911.3.peg.2901"/>
<keyword evidence="1" id="KW-0812">Transmembrane</keyword>
<dbReference type="InterPro" id="IPR012902">
    <property type="entry name" value="N_methyl_site"/>
</dbReference>
<dbReference type="STRING" id="1666911.HLUCCA11_04490"/>
<evidence type="ECO:0000256" key="1">
    <source>
        <dbReference type="SAM" id="Phobius"/>
    </source>
</evidence>
<reference evidence="2 3" key="1">
    <citation type="submission" date="2015-09" db="EMBL/GenBank/DDBJ databases">
        <title>Identification and resolution of microdiversity through metagenomic sequencing of parallel consortia.</title>
        <authorList>
            <person name="Nelson W.C."/>
            <person name="Romine M.F."/>
            <person name="Lindemann S.R."/>
        </authorList>
    </citation>
    <scope>NUCLEOTIDE SEQUENCE [LARGE SCALE GENOMIC DNA]</scope>
    <source>
        <strain evidence="2">Ana</strain>
    </source>
</reference>
<dbReference type="PROSITE" id="PS00409">
    <property type="entry name" value="PROKAR_NTER_METHYL"/>
    <property type="match status" value="1"/>
</dbReference>
<keyword evidence="1" id="KW-0472">Membrane</keyword>
<keyword evidence="1" id="KW-1133">Transmembrane helix</keyword>
<sequence>MRPFVLFFYRWLSVAKSSRANSLRQPSKSWNSKGFTLLELLISLFIASLIISGLLYLVVELTKADKRESNLDQVQRDISRAMEYIVNDLQEAVYVYPNPETVTDYLIGDPSFPIDSDPDPDTVPVLAFWRIDPIEDGDLPSCDSSMTTDVLQECELLRIRQAAYTLVVYAQRINDETDSTWSGQSRIIRYELTKYNSTIPADLTTRDGYRDPTNPTDPLASFETWQPDPVGTAPRGSSAVLTDYVQAPSFLPPVALNRQPLSDGCLGYGTDGTNPLYLITPSTATTTENNSFFACVRNPEIGAAVTRANQDVYVFLRGNVQSVSGGGVRGFSDRTSLPILETQVAVKGVINKGFNE</sequence>
<dbReference type="EMBL" id="LJZR01000004">
    <property type="protein sequence ID" value="KPQ36750.1"/>
    <property type="molecule type" value="Genomic_DNA"/>
</dbReference>
<proteinExistence type="predicted"/>
<organism evidence="2 3">
    <name type="scientific">Phormidesmis priestleyi Ana</name>
    <dbReference type="NCBI Taxonomy" id="1666911"/>
    <lineage>
        <taxon>Bacteria</taxon>
        <taxon>Bacillati</taxon>
        <taxon>Cyanobacteriota</taxon>
        <taxon>Cyanophyceae</taxon>
        <taxon>Leptolyngbyales</taxon>
        <taxon>Leptolyngbyaceae</taxon>
        <taxon>Phormidesmis</taxon>
    </lineage>
</organism>
<accession>A0A0P7ZNU3</accession>
<dbReference type="Pfam" id="PF07963">
    <property type="entry name" value="N_methyl"/>
    <property type="match status" value="1"/>
</dbReference>